<dbReference type="InterPro" id="IPR010131">
    <property type="entry name" value="MdtP/NodT-like"/>
</dbReference>
<evidence type="ECO:0000313" key="5">
    <source>
        <dbReference type="Proteomes" id="UP001562457"/>
    </source>
</evidence>
<dbReference type="EMBL" id="BAAFHN010000045">
    <property type="protein sequence ID" value="GAB0173565.1"/>
    <property type="molecule type" value="Genomic_DNA"/>
</dbReference>
<dbReference type="PANTHER" id="PTHR30203">
    <property type="entry name" value="OUTER MEMBRANE CATION EFFLUX PROTEIN"/>
    <property type="match status" value="1"/>
</dbReference>
<reference evidence="4 5" key="1">
    <citation type="submission" date="2024-06" db="EMBL/GenBank/DDBJ databases">
        <title>Draft genome sequence of Helicobacter trogontum NHP16-4001.</title>
        <authorList>
            <person name="Rimbara E."/>
            <person name="Suzuki M."/>
        </authorList>
    </citation>
    <scope>NUCLEOTIDE SEQUENCE [LARGE SCALE GENOMIC DNA]</scope>
    <source>
        <strain evidence="4 5">NHP16-4001</strain>
    </source>
</reference>
<comment type="similarity">
    <text evidence="1">Belongs to the outer membrane factor (OMF) (TC 1.B.17) family.</text>
</comment>
<dbReference type="Gene3D" id="2.20.200.10">
    <property type="entry name" value="Outer membrane efflux proteins (OEP)"/>
    <property type="match status" value="1"/>
</dbReference>
<evidence type="ECO:0000313" key="4">
    <source>
        <dbReference type="EMBL" id="GAB0173565.1"/>
    </source>
</evidence>
<accession>A0ABQ0D5G7</accession>
<evidence type="ECO:0000256" key="3">
    <source>
        <dbReference type="SAM" id="MobiDB-lite"/>
    </source>
</evidence>
<feature type="region of interest" description="Disordered" evidence="3">
    <location>
        <begin position="491"/>
        <end position="510"/>
    </location>
</feature>
<dbReference type="PANTHER" id="PTHR30203:SF30">
    <property type="entry name" value="OUTER MEMBRANE PROTEIN-RELATED"/>
    <property type="match status" value="1"/>
</dbReference>
<name>A0ABQ0D5G7_9HELI</name>
<protein>
    <submittedName>
        <fullName evidence="4">TolC family protein</fullName>
    </submittedName>
</protein>
<dbReference type="SUPFAM" id="SSF56954">
    <property type="entry name" value="Outer membrane efflux proteins (OEP)"/>
    <property type="match status" value="1"/>
</dbReference>
<dbReference type="Gene3D" id="1.20.1600.10">
    <property type="entry name" value="Outer membrane efflux proteins (OEP)"/>
    <property type="match status" value="1"/>
</dbReference>
<dbReference type="Proteomes" id="UP001562457">
    <property type="component" value="Unassembled WGS sequence"/>
</dbReference>
<dbReference type="RefSeq" id="WP_369607642.1">
    <property type="nucleotide sequence ID" value="NZ_BAAFHN010000045.1"/>
</dbReference>
<evidence type="ECO:0000256" key="2">
    <source>
        <dbReference type="SAM" id="Coils"/>
    </source>
</evidence>
<comment type="caution">
    <text evidence="4">The sequence shown here is derived from an EMBL/GenBank/DDBJ whole genome shotgun (WGS) entry which is preliminary data.</text>
</comment>
<dbReference type="InterPro" id="IPR003423">
    <property type="entry name" value="OMP_efflux"/>
</dbReference>
<keyword evidence="5" id="KW-1185">Reference proteome</keyword>
<feature type="compositionally biased region" description="Basic and acidic residues" evidence="3">
    <location>
        <begin position="496"/>
        <end position="507"/>
    </location>
</feature>
<sequence length="539" mass="61165">MRFVIVSFVWVCFIATYFVGCAKLPAESDLEIKTHVPRVFANKELLQNIATTKGNNAEYTDFKSTFYTLFDDLVLNDLANRALQQNTNLKILESNIRQARATAKIHSWNLFPKANAGLNYNYSDNNYKQIQTNITQNTTNLGLSFSWEVDLFGKLNALRLASKQQILQSIYSLQSAQVILLGDIANYYFTIRQTQQALTLNRQITQNLEEIYKLTEKKYHLGLVGLDSVATTKSNYLIQKNTTLSLEYTLEQNKNALLVLLNANELGFDMYADDYGFKTPQIPPIDSMPTNVLFNRPDVRASVFALNASLYQRYNKKMALLPSINLSGNLGQILFSPQLGIGDMVWQMAGSLAAPLLNRQTLTQDYIIAKENTKQSFYALQNTMNTALAEIENAAKYVAITQESFQHAQENYNINKDTLIIMESRYQKNLIDSISRLEYENSYLRAKNTLASANLSKNQAVIALYKAFGGDFHPNELRDGVLQTMQIPNIEQPQEDNVRDPANKGKGESCQAQKKSMIPLRQKQQEHGLFYLSFLELPC</sequence>
<proteinExistence type="inferred from homology"/>
<dbReference type="Pfam" id="PF02321">
    <property type="entry name" value="OEP"/>
    <property type="match status" value="2"/>
</dbReference>
<gene>
    <name evidence="4" type="ORF">NHP164001_15850</name>
</gene>
<keyword evidence="2" id="KW-0175">Coiled coil</keyword>
<evidence type="ECO:0000256" key="1">
    <source>
        <dbReference type="ARBA" id="ARBA00007613"/>
    </source>
</evidence>
<feature type="coiled-coil region" evidence="2">
    <location>
        <begin position="75"/>
        <end position="102"/>
    </location>
</feature>
<organism evidence="4 5">
    <name type="scientific">Helicobacter trogontum</name>
    <dbReference type="NCBI Taxonomy" id="50960"/>
    <lineage>
        <taxon>Bacteria</taxon>
        <taxon>Pseudomonadati</taxon>
        <taxon>Campylobacterota</taxon>
        <taxon>Epsilonproteobacteria</taxon>
        <taxon>Campylobacterales</taxon>
        <taxon>Helicobacteraceae</taxon>
        <taxon>Helicobacter</taxon>
    </lineage>
</organism>